<feature type="transmembrane region" description="Helical" evidence="16">
    <location>
        <begin position="288"/>
        <end position="311"/>
    </location>
</feature>
<feature type="binding site" evidence="15">
    <location>
        <position position="801"/>
    </location>
    <ligand>
        <name>Mg(2+)</name>
        <dbReference type="ChEBI" id="CHEBI:18420"/>
    </ligand>
</feature>
<dbReference type="NCBIfam" id="TIGR01494">
    <property type="entry name" value="ATPase_P-type"/>
    <property type="match status" value="1"/>
</dbReference>
<dbReference type="GO" id="GO:0005886">
    <property type="term" value="C:plasma membrane"/>
    <property type="evidence" value="ECO:0007669"/>
    <property type="project" value="TreeGrafter"/>
</dbReference>
<feature type="binding site" evidence="14">
    <location>
        <position position="800"/>
    </location>
    <ligand>
        <name>ATP</name>
        <dbReference type="ChEBI" id="CHEBI:30616"/>
    </ligand>
</feature>
<keyword evidence="10 16" id="KW-1133">Transmembrane helix</keyword>
<dbReference type="InterPro" id="IPR059000">
    <property type="entry name" value="ATPase_P-type_domA"/>
</dbReference>
<evidence type="ECO:0000256" key="9">
    <source>
        <dbReference type="ARBA" id="ARBA00022967"/>
    </source>
</evidence>
<comment type="catalytic activity">
    <reaction evidence="12 16">
        <text>ATP + H2O + phospholipidSide 1 = ADP + phosphate + phospholipidSide 2.</text>
        <dbReference type="EC" id="7.6.2.1"/>
    </reaction>
</comment>
<evidence type="ECO:0000256" key="15">
    <source>
        <dbReference type="PIRSR" id="PIRSR606539-3"/>
    </source>
</evidence>
<dbReference type="Gene3D" id="2.70.150.10">
    <property type="entry name" value="Calcium-transporting ATPase, cytoplasmic transduction domain A"/>
    <property type="match status" value="1"/>
</dbReference>
<dbReference type="SFLD" id="SFLDS00003">
    <property type="entry name" value="Haloacid_Dehalogenase"/>
    <property type="match status" value="1"/>
</dbReference>
<keyword evidence="7 14" id="KW-0067">ATP-binding</keyword>
<feature type="binding site" evidence="14">
    <location>
        <position position="555"/>
    </location>
    <ligand>
        <name>ATP</name>
        <dbReference type="ChEBI" id="CHEBI:30616"/>
    </ligand>
</feature>
<comment type="similarity">
    <text evidence="3 16">Belongs to the cation transport ATPase (P-type) (TC 3.A.3) family. Type IV subfamily.</text>
</comment>
<dbReference type="InterPro" id="IPR008250">
    <property type="entry name" value="ATPase_P-typ_transduc_dom_A_sf"/>
</dbReference>
<gene>
    <name evidence="20" type="ORF">BSTOLATCC_MIC49160</name>
</gene>
<feature type="binding site" evidence="14">
    <location>
        <position position="777"/>
    </location>
    <ligand>
        <name>ATP</name>
        <dbReference type="ChEBI" id="CHEBI:30616"/>
    </ligand>
</feature>
<evidence type="ECO:0000256" key="10">
    <source>
        <dbReference type="ARBA" id="ARBA00022989"/>
    </source>
</evidence>
<keyword evidence="21" id="KW-1185">Reference proteome</keyword>
<proteinExistence type="inferred from homology"/>
<dbReference type="PANTHER" id="PTHR24092">
    <property type="entry name" value="PROBABLE PHOSPHOLIPID-TRANSPORTING ATPASE"/>
    <property type="match status" value="1"/>
</dbReference>
<feature type="binding site" evidence="14">
    <location>
        <position position="490"/>
    </location>
    <ligand>
        <name>ATP</name>
        <dbReference type="ChEBI" id="CHEBI:30616"/>
    </ligand>
</feature>
<dbReference type="InterPro" id="IPR001757">
    <property type="entry name" value="P_typ_ATPase"/>
</dbReference>
<dbReference type="InterPro" id="IPR023299">
    <property type="entry name" value="ATPase_P-typ_cyto_dom_N"/>
</dbReference>
<evidence type="ECO:0000256" key="5">
    <source>
        <dbReference type="ARBA" id="ARBA00022723"/>
    </source>
</evidence>
<dbReference type="InterPro" id="IPR023214">
    <property type="entry name" value="HAD_sf"/>
</dbReference>
<dbReference type="InterPro" id="IPR032631">
    <property type="entry name" value="P-type_ATPase_N"/>
</dbReference>
<dbReference type="Gene3D" id="3.40.1110.10">
    <property type="entry name" value="Calcium-transporting ATPase, cytoplasmic domain N"/>
    <property type="match status" value="1"/>
</dbReference>
<evidence type="ECO:0000256" key="7">
    <source>
        <dbReference type="ARBA" id="ARBA00022840"/>
    </source>
</evidence>
<evidence type="ECO:0000256" key="8">
    <source>
        <dbReference type="ARBA" id="ARBA00022842"/>
    </source>
</evidence>
<evidence type="ECO:0000313" key="21">
    <source>
        <dbReference type="Proteomes" id="UP001162131"/>
    </source>
</evidence>
<evidence type="ECO:0000256" key="14">
    <source>
        <dbReference type="PIRSR" id="PIRSR606539-2"/>
    </source>
</evidence>
<feature type="domain" description="P-type ATPase A" evidence="17">
    <location>
        <begin position="132"/>
        <end position="190"/>
    </location>
</feature>
<feature type="binding site" evidence="14">
    <location>
        <position position="670"/>
    </location>
    <ligand>
        <name>ATP</name>
        <dbReference type="ChEBI" id="CHEBI:30616"/>
    </ligand>
</feature>
<feature type="transmembrane region" description="Helical" evidence="16">
    <location>
        <begin position="1046"/>
        <end position="1064"/>
    </location>
</feature>
<feature type="binding site" evidence="14">
    <location>
        <position position="668"/>
    </location>
    <ligand>
        <name>ATP</name>
        <dbReference type="ChEBI" id="CHEBI:30616"/>
    </ligand>
</feature>
<dbReference type="PROSITE" id="PS00154">
    <property type="entry name" value="ATPASE_E1_E2"/>
    <property type="match status" value="1"/>
</dbReference>
<feature type="binding site" evidence="14">
    <location>
        <position position="402"/>
    </location>
    <ligand>
        <name>ATP</name>
        <dbReference type="ChEBI" id="CHEBI:30616"/>
    </ligand>
</feature>
<dbReference type="InterPro" id="IPR032630">
    <property type="entry name" value="P_typ_ATPase_c"/>
</dbReference>
<dbReference type="GO" id="GO:0005524">
    <property type="term" value="F:ATP binding"/>
    <property type="evidence" value="ECO:0007669"/>
    <property type="project" value="UniProtKB-UniRule"/>
</dbReference>
<feature type="binding site" evidence="14">
    <location>
        <position position="404"/>
    </location>
    <ligand>
        <name>ATP</name>
        <dbReference type="ChEBI" id="CHEBI:30616"/>
    </ligand>
</feature>
<dbReference type="GO" id="GO:0016887">
    <property type="term" value="F:ATP hydrolysis activity"/>
    <property type="evidence" value="ECO:0007669"/>
    <property type="project" value="InterPro"/>
</dbReference>
<dbReference type="SFLD" id="SFLDF00027">
    <property type="entry name" value="p-type_atpase"/>
    <property type="match status" value="1"/>
</dbReference>
<feature type="binding site" evidence="14">
    <location>
        <position position="801"/>
    </location>
    <ligand>
        <name>ATP</name>
        <dbReference type="ChEBI" id="CHEBI:30616"/>
    </ligand>
</feature>
<dbReference type="GO" id="GO:0000287">
    <property type="term" value="F:magnesium ion binding"/>
    <property type="evidence" value="ECO:0007669"/>
    <property type="project" value="UniProtKB-UniRule"/>
</dbReference>
<feature type="binding site" evidence="15">
    <location>
        <position position="404"/>
    </location>
    <ligand>
        <name>Mg(2+)</name>
        <dbReference type="ChEBI" id="CHEBI:18420"/>
    </ligand>
</feature>
<feature type="binding site" evidence="15">
    <location>
        <position position="402"/>
    </location>
    <ligand>
        <name>Mg(2+)</name>
        <dbReference type="ChEBI" id="CHEBI:18420"/>
    </ligand>
</feature>
<dbReference type="AlphaFoldDB" id="A0AAU9JYB1"/>
<evidence type="ECO:0000313" key="20">
    <source>
        <dbReference type="EMBL" id="CAG9329527.1"/>
    </source>
</evidence>
<feature type="active site" description="4-aspartylphosphate intermediate" evidence="13">
    <location>
        <position position="402"/>
    </location>
</feature>
<evidence type="ECO:0000256" key="1">
    <source>
        <dbReference type="ARBA" id="ARBA00004141"/>
    </source>
</evidence>
<feature type="binding site" evidence="14">
    <location>
        <position position="403"/>
    </location>
    <ligand>
        <name>ATP</name>
        <dbReference type="ChEBI" id="CHEBI:30616"/>
    </ligand>
</feature>
<dbReference type="Pfam" id="PF16209">
    <property type="entry name" value="PhoLip_ATPase_N"/>
    <property type="match status" value="1"/>
</dbReference>
<dbReference type="EC" id="7.6.2.1" evidence="16"/>
<comment type="caution">
    <text evidence="20">The sequence shown here is derived from an EMBL/GenBank/DDBJ whole genome shotgun (WGS) entry which is preliminary data.</text>
</comment>
<feature type="binding site" evidence="15">
    <location>
        <position position="797"/>
    </location>
    <ligand>
        <name>Mg(2+)</name>
        <dbReference type="ChEBI" id="CHEBI:18420"/>
    </ligand>
</feature>
<keyword evidence="8 15" id="KW-0460">Magnesium</keyword>
<keyword evidence="6 14" id="KW-0547">Nucleotide-binding</keyword>
<feature type="transmembrane region" description="Helical" evidence="16">
    <location>
        <begin position="937"/>
        <end position="958"/>
    </location>
</feature>
<feature type="domain" description="P-type ATPase N-terminal" evidence="18">
    <location>
        <begin position="42"/>
        <end position="91"/>
    </location>
</feature>
<dbReference type="SUPFAM" id="SSF81660">
    <property type="entry name" value="Metal cation-transporting ATPase, ATP-binding domain N"/>
    <property type="match status" value="1"/>
</dbReference>
<dbReference type="NCBIfam" id="TIGR01652">
    <property type="entry name" value="ATPase-Plipid"/>
    <property type="match status" value="1"/>
</dbReference>
<feature type="transmembrane region" description="Helical" evidence="16">
    <location>
        <begin position="90"/>
        <end position="108"/>
    </location>
</feature>
<keyword evidence="4 16" id="KW-0812">Transmembrane</keyword>
<dbReference type="InterPro" id="IPR023298">
    <property type="entry name" value="ATPase_P-typ_TM_dom_sf"/>
</dbReference>
<evidence type="ECO:0000256" key="4">
    <source>
        <dbReference type="ARBA" id="ARBA00022692"/>
    </source>
</evidence>
<evidence type="ECO:0000259" key="17">
    <source>
        <dbReference type="Pfam" id="PF00122"/>
    </source>
</evidence>
<dbReference type="Pfam" id="PF00122">
    <property type="entry name" value="E1-E2_ATPase"/>
    <property type="match status" value="1"/>
</dbReference>
<evidence type="ECO:0000256" key="11">
    <source>
        <dbReference type="ARBA" id="ARBA00023136"/>
    </source>
</evidence>
<feature type="binding site" evidence="14">
    <location>
        <position position="531"/>
    </location>
    <ligand>
        <name>ATP</name>
        <dbReference type="ChEBI" id="CHEBI:30616"/>
    </ligand>
</feature>
<evidence type="ECO:0000256" key="16">
    <source>
        <dbReference type="RuleBase" id="RU362033"/>
    </source>
</evidence>
<evidence type="ECO:0000256" key="6">
    <source>
        <dbReference type="ARBA" id="ARBA00022741"/>
    </source>
</evidence>
<feature type="domain" description="P-type ATPase C-terminal" evidence="19">
    <location>
        <begin position="823"/>
        <end position="1074"/>
    </location>
</feature>
<comment type="cofactor">
    <cofactor evidence="15">
        <name>Mg(2+)</name>
        <dbReference type="ChEBI" id="CHEBI:18420"/>
    </cofactor>
</comment>
<dbReference type="SFLD" id="SFLDG00002">
    <property type="entry name" value="C1.7:_P-type_atpase_like"/>
    <property type="match status" value="1"/>
</dbReference>
<organism evidence="20 21">
    <name type="scientific">Blepharisma stoltei</name>
    <dbReference type="NCBI Taxonomy" id="1481888"/>
    <lineage>
        <taxon>Eukaryota</taxon>
        <taxon>Sar</taxon>
        <taxon>Alveolata</taxon>
        <taxon>Ciliophora</taxon>
        <taxon>Postciliodesmatophora</taxon>
        <taxon>Heterotrichea</taxon>
        <taxon>Heterotrichida</taxon>
        <taxon>Blepharismidae</taxon>
        <taxon>Blepharisma</taxon>
    </lineage>
</organism>
<name>A0AAU9JYB1_9CILI</name>
<dbReference type="Gene3D" id="3.40.50.1000">
    <property type="entry name" value="HAD superfamily/HAD-like"/>
    <property type="match status" value="1"/>
</dbReference>
<feature type="transmembrane region" description="Helical" evidence="16">
    <location>
        <begin position="67"/>
        <end position="84"/>
    </location>
</feature>
<dbReference type="Pfam" id="PF16212">
    <property type="entry name" value="PhoLip_ATPase_C"/>
    <property type="match status" value="1"/>
</dbReference>
<evidence type="ECO:0000256" key="2">
    <source>
        <dbReference type="ARBA" id="ARBA00004308"/>
    </source>
</evidence>
<accession>A0AAU9JYB1</accession>
<feature type="transmembrane region" description="Helical" evidence="16">
    <location>
        <begin position="1004"/>
        <end position="1026"/>
    </location>
</feature>
<evidence type="ECO:0000256" key="12">
    <source>
        <dbReference type="ARBA" id="ARBA00034036"/>
    </source>
</evidence>
<dbReference type="InterPro" id="IPR018303">
    <property type="entry name" value="ATPase_P-typ_P_site"/>
</dbReference>
<dbReference type="FunFam" id="3.40.50.1000:FF:000014">
    <property type="entry name" value="Phospholipid-transporting ATPase"/>
    <property type="match status" value="1"/>
</dbReference>
<feature type="transmembrane region" description="Helical" evidence="16">
    <location>
        <begin position="855"/>
        <end position="875"/>
    </location>
</feature>
<dbReference type="SUPFAM" id="SSF81665">
    <property type="entry name" value="Calcium ATPase, transmembrane domain M"/>
    <property type="match status" value="1"/>
</dbReference>
<dbReference type="InterPro" id="IPR006539">
    <property type="entry name" value="P-type_ATPase_IV"/>
</dbReference>
<dbReference type="EMBL" id="CAJZBQ010000048">
    <property type="protein sequence ID" value="CAG9329527.1"/>
    <property type="molecule type" value="Genomic_DNA"/>
</dbReference>
<evidence type="ECO:0000259" key="18">
    <source>
        <dbReference type="Pfam" id="PF16209"/>
    </source>
</evidence>
<feature type="binding site" evidence="14">
    <location>
        <position position="587"/>
    </location>
    <ligand>
        <name>ATP</name>
        <dbReference type="ChEBI" id="CHEBI:30616"/>
    </ligand>
</feature>
<feature type="binding site" evidence="14">
    <location>
        <position position="669"/>
    </location>
    <ligand>
        <name>ATP</name>
        <dbReference type="ChEBI" id="CHEBI:30616"/>
    </ligand>
</feature>
<dbReference type="SUPFAM" id="SSF56784">
    <property type="entry name" value="HAD-like"/>
    <property type="match status" value="1"/>
</dbReference>
<reference evidence="20" key="1">
    <citation type="submission" date="2021-09" db="EMBL/GenBank/DDBJ databases">
        <authorList>
            <consortium name="AG Swart"/>
            <person name="Singh M."/>
            <person name="Singh A."/>
            <person name="Seah K."/>
            <person name="Emmerich C."/>
        </authorList>
    </citation>
    <scope>NUCLEOTIDE SEQUENCE</scope>
    <source>
        <strain evidence="20">ATCC30299</strain>
    </source>
</reference>
<dbReference type="Pfam" id="PF13246">
    <property type="entry name" value="Cation_ATPase"/>
    <property type="match status" value="1"/>
</dbReference>
<dbReference type="InterPro" id="IPR036412">
    <property type="entry name" value="HAD-like_sf"/>
</dbReference>
<feature type="transmembrane region" description="Helical" evidence="16">
    <location>
        <begin position="331"/>
        <end position="356"/>
    </location>
</feature>
<feature type="binding site" evidence="14">
    <location>
        <position position="771"/>
    </location>
    <ligand>
        <name>ATP</name>
        <dbReference type="ChEBI" id="CHEBI:30616"/>
    </ligand>
</feature>
<evidence type="ECO:0000259" key="19">
    <source>
        <dbReference type="Pfam" id="PF16212"/>
    </source>
</evidence>
<protein>
    <recommendedName>
        <fullName evidence="16">Phospholipid-transporting ATPase</fullName>
        <ecNumber evidence="16">7.6.2.1</ecNumber>
    </recommendedName>
</protein>
<dbReference type="InterPro" id="IPR044492">
    <property type="entry name" value="P_typ_ATPase_HD_dom"/>
</dbReference>
<keyword evidence="9 16" id="KW-1278">Translocase</keyword>
<keyword evidence="5 15" id="KW-0479">Metal-binding</keyword>
<feature type="transmembrane region" description="Helical" evidence="16">
    <location>
        <begin position="970"/>
        <end position="992"/>
    </location>
</feature>
<evidence type="ECO:0000256" key="3">
    <source>
        <dbReference type="ARBA" id="ARBA00008109"/>
    </source>
</evidence>
<comment type="subcellular location">
    <subcellularLocation>
        <location evidence="2">Endomembrane system</location>
    </subcellularLocation>
    <subcellularLocation>
        <location evidence="1 16">Membrane</location>
        <topology evidence="1 16">Multi-pass membrane protein</topology>
    </subcellularLocation>
</comment>
<dbReference type="GO" id="GO:0045332">
    <property type="term" value="P:phospholipid translocation"/>
    <property type="evidence" value="ECO:0007669"/>
    <property type="project" value="TreeGrafter"/>
</dbReference>
<keyword evidence="11 16" id="KW-0472">Membrane</keyword>
<sequence length="1087" mass="123122">MSSKKQGVELIQAGSQSNSEWKEGEYRRVEFGFGAHNDALGNNRIKTSKYTIINWAPKSLLWQFRRVANIYFLVISILTCMPFSPKSPVSLIATFGGVLVFTMFKEAYEDYFRHKSDNAVNSAVNYKLDLATKTVIEIPCMDIKVGDILQIKENQGIPADIVLLSTSNPKGIAMVNTMNLDGETNLKEKTTLETTRGLQTPEQLANFRGILRCDLPHMSLIKWNCNFEGPDKTMEPMGMNQLLLRGCVLKNTKHVFGVVVYTGIETKIVLNSKAAPSKMSNVLRTMNTMLYAIFAFQLTVCLVFSGFSMIWRSENGSNHVYLATSDEVTPWIFIAQALTFLVAYSHLIPISLYVALEVLKMLLSYLISQDRELYYMPDDRPTTCRTSDLVEELGQVEFVFSDKTGTLTCNVMEFKKCSIGGSIYGYGNRSKAWGVGEDTKPDAILQDPHHPNHDEVKMFFTLLAVCHSVLPSPDPENPKKPKYQAASPDELALVEGSCDMGIVFSDRIDGKEIINYRGEQQTWEVIAEVPFNSDRKRMSVVVREPHTGKYMLMTKGADMVMMKLLKKNQSFETLDKHMHTFAIEGLRTLVLAYRYIDDHEFDEWIKIWKEIQLSKSPDKSERLDAHGGLLENNLNLLGATAIEDKLQDGVPEAVSFLLSSGIRVWVLTGDKQETAIEIGKACNLVQPSMTLVDLSSTSLAEFSAVLDYYVNLYSLKTMSIKDLLKFKETMTERLALVIDGLTLVWALDAKQAYRENFFKLGLISESCICCRVSPAQKAQVVALAKESGPWITLAIGDGANDVSMIQEAHIGVGIAGKEGSQAVQASDYAFCQFKYLQKLLLVHGRWGYRRISYFICYYFYKNVTVVFAELCFSFLNGFSGQVYFLDWLPMLFNALWTSWPCLLIFLFEQDLNAEDSFKYPVAYQAGPRKAYFSFKVFWRWVVFAIWHGVLCFFIPNMTLYKAIDEVGQVAGLWFVSTITFTLVIHVITFKLFLESVFWNKISIVAGMICIGFYYLCLIGLNTSVVAKLAQPDLNQLFYLAFSLPKTWLVVFFTPFLALIPDFIFKTWDHIFHPTPIDLIIKRITNKS</sequence>
<dbReference type="GO" id="GO:0140326">
    <property type="term" value="F:ATPase-coupled intramembrane lipid transporter activity"/>
    <property type="evidence" value="ECO:0007669"/>
    <property type="project" value="UniProtKB-EC"/>
</dbReference>
<evidence type="ECO:0000256" key="13">
    <source>
        <dbReference type="PIRSR" id="PIRSR606539-1"/>
    </source>
</evidence>
<dbReference type="PRINTS" id="PR00119">
    <property type="entry name" value="CATATPASE"/>
</dbReference>
<dbReference type="Proteomes" id="UP001162131">
    <property type="component" value="Unassembled WGS sequence"/>
</dbReference>
<dbReference type="SUPFAM" id="SSF81653">
    <property type="entry name" value="Calcium ATPase, transduction domain A"/>
    <property type="match status" value="1"/>
</dbReference>